<evidence type="ECO:0000313" key="1">
    <source>
        <dbReference type="EMBL" id="MRG98224.1"/>
    </source>
</evidence>
<accession>A0A6N7Q7F4</accession>
<dbReference type="EMBL" id="WJIE01000027">
    <property type="protein sequence ID" value="MRG98224.1"/>
    <property type="molecule type" value="Genomic_DNA"/>
</dbReference>
<name>A0A6N7Q7F4_9BACT</name>
<sequence length="148" mass="15822">MQVQYKSSYPAMVNGQWRSPQCTEEGVLKVAVEGGGGGGTVDQGEPGELAWPVSVSNTPNTPVIGAGIRGAKRYFEVPPEGIDCLAQIPTYGYPACGFFIVAGTTINITQPLGTTVSFDVSAGYYWPDCEITSVNATSDLQDFYLLWK</sequence>
<comment type="caution">
    <text evidence="1">The sequence shown here is derived from an EMBL/GenBank/DDBJ whole genome shotgun (WGS) entry which is preliminary data.</text>
</comment>
<protein>
    <submittedName>
        <fullName evidence="1">Uncharacterized protein</fullName>
    </submittedName>
</protein>
<proteinExistence type="predicted"/>
<gene>
    <name evidence="1" type="ORF">GF068_40885</name>
</gene>
<dbReference type="AlphaFoldDB" id="A0A6N7Q7F4"/>
<dbReference type="RefSeq" id="WP_153824998.1">
    <property type="nucleotide sequence ID" value="NZ_WJIE01000027.1"/>
</dbReference>
<dbReference type="Proteomes" id="UP000440224">
    <property type="component" value="Unassembled WGS sequence"/>
</dbReference>
<evidence type="ECO:0000313" key="2">
    <source>
        <dbReference type="Proteomes" id="UP000440224"/>
    </source>
</evidence>
<reference evidence="1 2" key="1">
    <citation type="submission" date="2019-10" db="EMBL/GenBank/DDBJ databases">
        <title>A soil myxobacterium in the family Polyangiaceae.</title>
        <authorList>
            <person name="Li Y."/>
            <person name="Wang J."/>
        </authorList>
    </citation>
    <scope>NUCLEOTIDE SEQUENCE [LARGE SCALE GENOMIC DNA]</scope>
    <source>
        <strain evidence="1 2">DSM 14734</strain>
    </source>
</reference>
<keyword evidence="2" id="KW-1185">Reference proteome</keyword>
<organism evidence="1 2">
    <name type="scientific">Polyangium spumosum</name>
    <dbReference type="NCBI Taxonomy" id="889282"/>
    <lineage>
        <taxon>Bacteria</taxon>
        <taxon>Pseudomonadati</taxon>
        <taxon>Myxococcota</taxon>
        <taxon>Polyangia</taxon>
        <taxon>Polyangiales</taxon>
        <taxon>Polyangiaceae</taxon>
        <taxon>Polyangium</taxon>
    </lineage>
</organism>